<reference evidence="1 2" key="1">
    <citation type="journal article" date="2019" name="Int. J. Syst. Evol. Microbiol.">
        <title>The Global Catalogue of Microorganisms (GCM) 10K type strain sequencing project: providing services to taxonomists for standard genome sequencing and annotation.</title>
        <authorList>
            <consortium name="The Broad Institute Genomics Platform"/>
            <consortium name="The Broad Institute Genome Sequencing Center for Infectious Disease"/>
            <person name="Wu L."/>
            <person name="Ma J."/>
        </authorList>
    </citation>
    <scope>NUCLEOTIDE SEQUENCE [LARGE SCALE GENOMIC DNA]</scope>
    <source>
        <strain evidence="1 2">DT55</strain>
    </source>
</reference>
<dbReference type="RefSeq" id="WP_276238094.1">
    <property type="nucleotide sequence ID" value="NZ_CP119989.1"/>
</dbReference>
<evidence type="ECO:0000313" key="2">
    <source>
        <dbReference type="Proteomes" id="UP001596388"/>
    </source>
</evidence>
<dbReference type="AlphaFoldDB" id="A0ABD5X0X3"/>
<dbReference type="Proteomes" id="UP001596388">
    <property type="component" value="Unassembled WGS sequence"/>
</dbReference>
<keyword evidence="2" id="KW-1185">Reference proteome</keyword>
<accession>A0ABD5X0X3</accession>
<organism evidence="1 2">
    <name type="scientific">Halobaculum marinum</name>
    <dbReference type="NCBI Taxonomy" id="3031996"/>
    <lineage>
        <taxon>Archaea</taxon>
        <taxon>Methanobacteriati</taxon>
        <taxon>Methanobacteriota</taxon>
        <taxon>Stenosarchaea group</taxon>
        <taxon>Halobacteria</taxon>
        <taxon>Halobacteriales</taxon>
        <taxon>Haloferacaceae</taxon>
        <taxon>Halobaculum</taxon>
    </lineage>
</organism>
<comment type="caution">
    <text evidence="1">The sequence shown here is derived from an EMBL/GenBank/DDBJ whole genome shotgun (WGS) entry which is preliminary data.</text>
</comment>
<dbReference type="EMBL" id="JBHTAG010000003">
    <property type="protein sequence ID" value="MFC7097429.1"/>
    <property type="molecule type" value="Genomic_DNA"/>
</dbReference>
<dbReference type="GeneID" id="79268662"/>
<evidence type="ECO:0000313" key="1">
    <source>
        <dbReference type="EMBL" id="MFC7097429.1"/>
    </source>
</evidence>
<gene>
    <name evidence="1" type="ORF">ACFQKD_08935</name>
</gene>
<protein>
    <submittedName>
        <fullName evidence="1">Uncharacterized protein</fullName>
    </submittedName>
</protein>
<sequence>MVPVSVSGARASPNALFDLDFGDAADVAANSATEPGWVLDRYNPNLSYDPVEFSQESFDGDDRLCIDISEDGPTSGFYAYQGQKYQDADGSYWFAERGAPVLSYDFYIDPEWETDGVPQETGVWPVLGDDDGDINAYPILAYQDSDASSTGEAQFRTYVYELDDDGAFVGADWVNLGLPKKLGIDPEEGGWVTVEARLHPISGKNVDGTGAALKWYVNNKLLYDARNYNYTFEEQVYNSTQFLEIIINSPNFGVDQQYYYDNITLSEPGNARNQ</sequence>
<name>A0ABD5X0X3_9EURY</name>
<proteinExistence type="predicted"/>